<accession>A0A6A5PP50</accession>
<comment type="similarity">
    <text evidence="3 7">Belongs to the clathrin light chain family.</text>
</comment>
<evidence type="ECO:0000256" key="2">
    <source>
        <dbReference type="ARBA" id="ARBA00004180"/>
    </source>
</evidence>
<evidence type="ECO:0000256" key="6">
    <source>
        <dbReference type="ARBA" id="ARBA00023329"/>
    </source>
</evidence>
<evidence type="ECO:0000313" key="9">
    <source>
        <dbReference type="EMBL" id="KAE9620653.1"/>
    </source>
</evidence>
<feature type="compositionally biased region" description="Low complexity" evidence="8">
    <location>
        <begin position="1"/>
        <end position="10"/>
    </location>
</feature>
<feature type="region of interest" description="Disordered" evidence="8">
    <location>
        <begin position="211"/>
        <end position="356"/>
    </location>
</feature>
<sequence>MASSFESFGNEGEEDDDSFMGYGGYNPHSQPYESSNFPISDDYAADDDRPNLTIHTNFGAENPHSPPLHGFGVSTADPNRVTPFEPEPAGNCYSAPAAVDDGIFASGGGGGPLLPDPIQMQEEGFARREWRSQNATHLEEKEKREKELRNQIIQEAEDFKQAFYEKRKLNCETNKANNREREKINLANQEKFHKEADKHYWKAIAEMIPREVPNIEKRRGKKEAENKPSVHVIQGPKPGKPTELARMRQMILKLKQNPPRHMMSPPPKEDKDAKQGKDGKDSKDAKEGKDNKSGKRSTPTAVEGAAGNKPASPAKEGAAESKPASPAKEGDANGVPEALPVVEGEQAPKSEPSADQ</sequence>
<organism evidence="9 10">
    <name type="scientific">Lupinus albus</name>
    <name type="common">White lupine</name>
    <name type="synonym">Lupinus termis</name>
    <dbReference type="NCBI Taxonomy" id="3870"/>
    <lineage>
        <taxon>Eukaryota</taxon>
        <taxon>Viridiplantae</taxon>
        <taxon>Streptophyta</taxon>
        <taxon>Embryophyta</taxon>
        <taxon>Tracheophyta</taxon>
        <taxon>Spermatophyta</taxon>
        <taxon>Magnoliopsida</taxon>
        <taxon>eudicotyledons</taxon>
        <taxon>Gunneridae</taxon>
        <taxon>Pentapetalae</taxon>
        <taxon>rosids</taxon>
        <taxon>fabids</taxon>
        <taxon>Fabales</taxon>
        <taxon>Fabaceae</taxon>
        <taxon>Papilionoideae</taxon>
        <taxon>50 kb inversion clade</taxon>
        <taxon>genistoids sensu lato</taxon>
        <taxon>core genistoids</taxon>
        <taxon>Genisteae</taxon>
        <taxon>Lupinus</taxon>
    </lineage>
</organism>
<evidence type="ECO:0000256" key="8">
    <source>
        <dbReference type="SAM" id="MobiDB-lite"/>
    </source>
</evidence>
<comment type="caution">
    <text evidence="9">The sequence shown here is derived from an EMBL/GenBank/DDBJ whole genome shotgun (WGS) entry which is preliminary data.</text>
</comment>
<feature type="compositionally biased region" description="Polar residues" evidence="8">
    <location>
        <begin position="27"/>
        <end position="38"/>
    </location>
</feature>
<proteinExistence type="inferred from homology"/>
<comment type="function">
    <text evidence="1 7">Clathrin is the major protein of the polyhedral coat of coated pits and vesicles.</text>
</comment>
<dbReference type="GO" id="GO:0005198">
    <property type="term" value="F:structural molecule activity"/>
    <property type="evidence" value="ECO:0007669"/>
    <property type="project" value="InterPro"/>
</dbReference>
<keyword evidence="4 7" id="KW-0472">Membrane</keyword>
<feature type="compositionally biased region" description="Basic and acidic residues" evidence="8">
    <location>
        <begin position="267"/>
        <end position="293"/>
    </location>
</feature>
<dbReference type="EMBL" id="WOCE01000001">
    <property type="protein sequence ID" value="KAE9620653.1"/>
    <property type="molecule type" value="Genomic_DNA"/>
</dbReference>
<dbReference type="GO" id="GO:0072583">
    <property type="term" value="P:clathrin-dependent endocytosis"/>
    <property type="evidence" value="ECO:0007669"/>
    <property type="project" value="TreeGrafter"/>
</dbReference>
<keyword evidence="10" id="KW-1185">Reference proteome</keyword>
<comment type="subcellular location">
    <subcellularLocation>
        <location evidence="2 7">Cytoplasmic vesicle membrane</location>
        <topology evidence="2 7">Peripheral membrane protein</topology>
        <orientation evidence="2 7">Cytoplasmic side</orientation>
    </subcellularLocation>
    <subcellularLocation>
        <location evidence="7">Membrane</location>
        <location evidence="7">Coated pit</location>
        <topology evidence="7">Peripheral membrane protein</topology>
        <orientation evidence="7">Cytoplasmic side</orientation>
    </subcellularLocation>
    <text evidence="7">Cytoplasmic face of coated pits and vesicles.</text>
</comment>
<evidence type="ECO:0000313" key="10">
    <source>
        <dbReference type="Proteomes" id="UP000447434"/>
    </source>
</evidence>
<dbReference type="GO" id="GO:0030132">
    <property type="term" value="C:clathrin coat of coated pit"/>
    <property type="evidence" value="ECO:0007669"/>
    <property type="project" value="InterPro"/>
</dbReference>
<feature type="compositionally biased region" description="Basic and acidic residues" evidence="8">
    <location>
        <begin position="213"/>
        <end position="228"/>
    </location>
</feature>
<evidence type="ECO:0000256" key="5">
    <source>
        <dbReference type="ARBA" id="ARBA00023176"/>
    </source>
</evidence>
<evidence type="ECO:0000256" key="7">
    <source>
        <dbReference type="RuleBase" id="RU363137"/>
    </source>
</evidence>
<name>A0A6A5PP50_LUPAL</name>
<reference evidence="10" key="1">
    <citation type="journal article" date="2020" name="Nat. Commun.">
        <title>Genome sequence of the cluster root forming white lupin.</title>
        <authorList>
            <person name="Hufnagel B."/>
            <person name="Marques A."/>
            <person name="Soriano A."/>
            <person name="Marques L."/>
            <person name="Divol F."/>
            <person name="Doumas P."/>
            <person name="Sallet E."/>
            <person name="Mancinotti D."/>
            <person name="Carrere S."/>
            <person name="Marande W."/>
            <person name="Arribat S."/>
            <person name="Keller J."/>
            <person name="Huneau C."/>
            <person name="Blein T."/>
            <person name="Aime D."/>
            <person name="Laguerre M."/>
            <person name="Taylor J."/>
            <person name="Schubert V."/>
            <person name="Nelson M."/>
            <person name="Geu-Flores F."/>
            <person name="Crespi M."/>
            <person name="Gallardo-Guerrero K."/>
            <person name="Delaux P.-M."/>
            <person name="Salse J."/>
            <person name="Berges H."/>
            <person name="Guyot R."/>
            <person name="Gouzy J."/>
            <person name="Peret B."/>
        </authorList>
    </citation>
    <scope>NUCLEOTIDE SEQUENCE [LARGE SCALE GENOMIC DNA]</scope>
    <source>
        <strain evidence="10">cv. Amiga</strain>
    </source>
</reference>
<evidence type="ECO:0000256" key="4">
    <source>
        <dbReference type="ARBA" id="ARBA00023136"/>
    </source>
</evidence>
<feature type="region of interest" description="Disordered" evidence="8">
    <location>
        <begin position="1"/>
        <end position="88"/>
    </location>
</feature>
<dbReference type="GO" id="GO:0032050">
    <property type="term" value="F:clathrin heavy chain binding"/>
    <property type="evidence" value="ECO:0007669"/>
    <property type="project" value="TreeGrafter"/>
</dbReference>
<dbReference type="GO" id="GO:0030130">
    <property type="term" value="C:clathrin coat of trans-Golgi network vesicle"/>
    <property type="evidence" value="ECO:0007669"/>
    <property type="project" value="InterPro"/>
</dbReference>
<dbReference type="GO" id="GO:0006886">
    <property type="term" value="P:intracellular protein transport"/>
    <property type="evidence" value="ECO:0007669"/>
    <property type="project" value="InterPro"/>
</dbReference>
<gene>
    <name evidence="9" type="ORF">Lalb_Chr01g0005321</name>
</gene>
<dbReference type="InterPro" id="IPR000996">
    <property type="entry name" value="Clathrin_L-chain"/>
</dbReference>
<keyword evidence="6 7" id="KW-0968">Cytoplasmic vesicle</keyword>
<keyword evidence="5 7" id="KW-0168">Coated pit</keyword>
<dbReference type="PANTHER" id="PTHR10639">
    <property type="entry name" value="CLATHRIN LIGHT CHAIN"/>
    <property type="match status" value="1"/>
</dbReference>
<dbReference type="Pfam" id="PF01086">
    <property type="entry name" value="Clathrin_lg_ch"/>
    <property type="match status" value="1"/>
</dbReference>
<dbReference type="AlphaFoldDB" id="A0A6A5PP50"/>
<protein>
    <recommendedName>
        <fullName evidence="7">Clathrin light chain</fullName>
    </recommendedName>
</protein>
<dbReference type="PANTHER" id="PTHR10639:SF33">
    <property type="entry name" value="CLATHRIN LIGHT CHAIN 1"/>
    <property type="match status" value="1"/>
</dbReference>
<evidence type="ECO:0000256" key="1">
    <source>
        <dbReference type="ARBA" id="ARBA00003913"/>
    </source>
</evidence>
<dbReference type="Proteomes" id="UP000447434">
    <property type="component" value="Chromosome 1"/>
</dbReference>
<evidence type="ECO:0000256" key="3">
    <source>
        <dbReference type="ARBA" id="ARBA00005263"/>
    </source>
</evidence>
<dbReference type="OrthoDB" id="782264at2759"/>